<accession>A0ABN6RMP1</accession>
<keyword evidence="2" id="KW-0614">Plasmid</keyword>
<protein>
    <submittedName>
        <fullName evidence="2">Uncharacterized protein</fullName>
    </submittedName>
</protein>
<name>A0ABN6RMP1_9DEIO</name>
<sequence>MKPALPPFPDAEEFTPPGETTMNQAQLVPARLALTVLVSTVAVLGAAGVYQASAQSSSLPPAVVGTWNATFNDNGQLNPVLLTFHADRTLLMSGVNGEGSSLTLGGWSASPDGGVAFEARVLGAEKGKYMGLIRLRGNLNVHGAALTGTMGGEAVTPDGKVLFSWKGETIKALRVAPPAAE</sequence>
<feature type="region of interest" description="Disordered" evidence="1">
    <location>
        <begin position="1"/>
        <end position="20"/>
    </location>
</feature>
<reference evidence="2" key="1">
    <citation type="submission" date="2022-07" db="EMBL/GenBank/DDBJ databases">
        <title>Complete Genome Sequence of the Radioresistant Bacterium Deinococcus aetherius ST0316, Isolated from the Air Dust collected in Lower Stratosphere above Japan.</title>
        <authorList>
            <person name="Satoh K."/>
            <person name="Hagiwara K."/>
            <person name="Katsumata K."/>
            <person name="Kubo A."/>
            <person name="Yokobori S."/>
            <person name="Yamagishi A."/>
            <person name="Oono Y."/>
            <person name="Narumi I."/>
        </authorList>
    </citation>
    <scope>NUCLEOTIDE SEQUENCE</scope>
    <source>
        <strain evidence="2">ST0316</strain>
        <plasmid evidence="2">pDAETH-2</plasmid>
    </source>
</reference>
<keyword evidence="3" id="KW-1185">Reference proteome</keyword>
<proteinExistence type="predicted"/>
<evidence type="ECO:0000256" key="1">
    <source>
        <dbReference type="SAM" id="MobiDB-lite"/>
    </source>
</evidence>
<evidence type="ECO:0000313" key="2">
    <source>
        <dbReference type="EMBL" id="BDP44028.1"/>
    </source>
</evidence>
<geneLocation type="plasmid" evidence="2 3">
    <name>pDAETH-2</name>
</geneLocation>
<dbReference type="EMBL" id="AP026562">
    <property type="protein sequence ID" value="BDP44028.1"/>
    <property type="molecule type" value="Genomic_DNA"/>
</dbReference>
<dbReference type="Proteomes" id="UP001064971">
    <property type="component" value="Plasmid pDAETH-2"/>
</dbReference>
<gene>
    <name evidence="2" type="ORF">DAETH_39970</name>
</gene>
<evidence type="ECO:0000313" key="3">
    <source>
        <dbReference type="Proteomes" id="UP001064971"/>
    </source>
</evidence>
<organism evidence="2 3">
    <name type="scientific">Deinococcus aetherius</name>
    <dbReference type="NCBI Taxonomy" id="200252"/>
    <lineage>
        <taxon>Bacteria</taxon>
        <taxon>Thermotogati</taxon>
        <taxon>Deinococcota</taxon>
        <taxon>Deinococci</taxon>
        <taxon>Deinococcales</taxon>
        <taxon>Deinococcaceae</taxon>
        <taxon>Deinococcus</taxon>
    </lineage>
</organism>